<keyword evidence="3" id="KW-1185">Reference proteome</keyword>
<keyword evidence="1" id="KW-1133">Transmembrane helix</keyword>
<accession>A0ABX5N2B5</accession>
<proteinExistence type="predicted"/>
<dbReference type="Proteomes" id="UP000247698">
    <property type="component" value="Unassembled WGS sequence"/>
</dbReference>
<feature type="transmembrane region" description="Helical" evidence="1">
    <location>
        <begin position="7"/>
        <end position="26"/>
    </location>
</feature>
<name>A0ABX5N2B5_9LACO</name>
<evidence type="ECO:0000256" key="1">
    <source>
        <dbReference type="SAM" id="Phobius"/>
    </source>
</evidence>
<evidence type="ECO:0000313" key="2">
    <source>
        <dbReference type="EMBL" id="PXY85250.1"/>
    </source>
</evidence>
<gene>
    <name evidence="2" type="ORF">DK873_08970</name>
</gene>
<organism evidence="2 3">
    <name type="scientific">Lactobacillus melliventris</name>
    <dbReference type="NCBI Taxonomy" id="1218507"/>
    <lineage>
        <taxon>Bacteria</taxon>
        <taxon>Bacillati</taxon>
        <taxon>Bacillota</taxon>
        <taxon>Bacilli</taxon>
        <taxon>Lactobacillales</taxon>
        <taxon>Lactobacillaceae</taxon>
        <taxon>Lactobacillus</taxon>
    </lineage>
</organism>
<dbReference type="EMBL" id="QGLG01000002">
    <property type="protein sequence ID" value="PXY85250.1"/>
    <property type="molecule type" value="Genomic_DNA"/>
</dbReference>
<sequence length="64" mass="7736">MKKSIYKLIWEFFSFLILIIFIGWLMDPKNTFTMRNIAGCVISSIIWTFVMYFFEVKSKNKEKV</sequence>
<keyword evidence="1" id="KW-0472">Membrane</keyword>
<comment type="caution">
    <text evidence="2">The sequence shown here is derived from an EMBL/GenBank/DDBJ whole genome shotgun (WGS) entry which is preliminary data.</text>
</comment>
<evidence type="ECO:0000313" key="3">
    <source>
        <dbReference type="Proteomes" id="UP000247698"/>
    </source>
</evidence>
<protein>
    <submittedName>
        <fullName evidence="2">Uncharacterized protein</fullName>
    </submittedName>
</protein>
<reference evidence="2 3" key="1">
    <citation type="submission" date="2018-05" db="EMBL/GenBank/DDBJ databases">
        <title>Reference genomes for bee gut microbiota database.</title>
        <authorList>
            <person name="Ellegaard K.M."/>
        </authorList>
    </citation>
    <scope>NUCLEOTIDE SEQUENCE [LARGE SCALE GENOMIC DNA]</scope>
    <source>
        <strain evidence="2 3">ESL0184</strain>
    </source>
</reference>
<feature type="transmembrane region" description="Helical" evidence="1">
    <location>
        <begin position="32"/>
        <end position="54"/>
    </location>
</feature>
<keyword evidence="1" id="KW-0812">Transmembrane</keyword>